<evidence type="ECO:0000313" key="2">
    <source>
        <dbReference type="EMBL" id="MBB4706169.1"/>
    </source>
</evidence>
<keyword evidence="2" id="KW-0418">Kinase</keyword>
<dbReference type="RefSeq" id="WP_184890039.1">
    <property type="nucleotide sequence ID" value="NZ_BOOV01000055.1"/>
</dbReference>
<dbReference type="AlphaFoldDB" id="A0A7W7DG01"/>
<evidence type="ECO:0000313" key="3">
    <source>
        <dbReference type="Proteomes" id="UP000542210"/>
    </source>
</evidence>
<gene>
    <name evidence="2" type="ORF">BJ982_007799</name>
</gene>
<dbReference type="GO" id="GO:0016301">
    <property type="term" value="F:kinase activity"/>
    <property type="evidence" value="ECO:0007669"/>
    <property type="project" value="UniProtKB-KW"/>
</dbReference>
<dbReference type="Proteomes" id="UP000542210">
    <property type="component" value="Unassembled WGS sequence"/>
</dbReference>
<reference evidence="2 3" key="1">
    <citation type="submission" date="2020-08" db="EMBL/GenBank/DDBJ databases">
        <title>Sequencing the genomes of 1000 actinobacteria strains.</title>
        <authorList>
            <person name="Klenk H.-P."/>
        </authorList>
    </citation>
    <scope>NUCLEOTIDE SEQUENCE [LARGE SCALE GENOMIC DNA]</scope>
    <source>
        <strain evidence="2 3">DSM 45784</strain>
    </source>
</reference>
<feature type="region of interest" description="Disordered" evidence="1">
    <location>
        <begin position="52"/>
        <end position="80"/>
    </location>
</feature>
<sequence length="106" mass="11335">MDPAEARAVFDQAVTALDGRPFAPHELGEVLAATGYTRAWLHKVLRERVEAGGLEHDRESGTYRQTGHSPLPDTAPGPDPAAALVEALRAAGVDLQALLRALRDQS</sequence>
<dbReference type="EMBL" id="JACHND010000002">
    <property type="protein sequence ID" value="MBB4706169.1"/>
    <property type="molecule type" value="Genomic_DNA"/>
</dbReference>
<keyword evidence="2" id="KW-0808">Transferase</keyword>
<proteinExistence type="predicted"/>
<keyword evidence="3" id="KW-1185">Reference proteome</keyword>
<evidence type="ECO:0000256" key="1">
    <source>
        <dbReference type="SAM" id="MobiDB-lite"/>
    </source>
</evidence>
<protein>
    <submittedName>
        <fullName evidence="2">Ser/Thr protein kinase RdoA (MazF antagonist)</fullName>
    </submittedName>
</protein>
<feature type="compositionally biased region" description="Basic and acidic residues" evidence="1">
    <location>
        <begin position="52"/>
        <end position="61"/>
    </location>
</feature>
<accession>A0A7W7DG01</accession>
<organism evidence="2 3">
    <name type="scientific">Sphaerisporangium siamense</name>
    <dbReference type="NCBI Taxonomy" id="795645"/>
    <lineage>
        <taxon>Bacteria</taxon>
        <taxon>Bacillati</taxon>
        <taxon>Actinomycetota</taxon>
        <taxon>Actinomycetes</taxon>
        <taxon>Streptosporangiales</taxon>
        <taxon>Streptosporangiaceae</taxon>
        <taxon>Sphaerisporangium</taxon>
    </lineage>
</organism>
<name>A0A7W7DG01_9ACTN</name>
<comment type="caution">
    <text evidence="2">The sequence shown here is derived from an EMBL/GenBank/DDBJ whole genome shotgun (WGS) entry which is preliminary data.</text>
</comment>